<dbReference type="EMBL" id="JAEKNN010000052">
    <property type="protein sequence ID" value="MBJ7609851.1"/>
    <property type="molecule type" value="Genomic_DNA"/>
</dbReference>
<protein>
    <submittedName>
        <fullName evidence="1">Uncharacterized protein</fullName>
    </submittedName>
</protein>
<reference evidence="1 2" key="1">
    <citation type="submission" date="2020-10" db="EMBL/GenBank/DDBJ databases">
        <title>Ca. Dormibacterota MAGs.</title>
        <authorList>
            <person name="Montgomery K."/>
        </authorList>
    </citation>
    <scope>NUCLEOTIDE SEQUENCE [LARGE SCALE GENOMIC DNA]</scope>
    <source>
        <strain evidence="1">Mitchell_Peninsula_5</strain>
    </source>
</reference>
<dbReference type="AlphaFoldDB" id="A0A934KI26"/>
<gene>
    <name evidence="1" type="ORF">JF887_10555</name>
</gene>
<comment type="caution">
    <text evidence="1">The sequence shown here is derived from an EMBL/GenBank/DDBJ whole genome shotgun (WGS) entry which is preliminary data.</text>
</comment>
<evidence type="ECO:0000313" key="2">
    <source>
        <dbReference type="Proteomes" id="UP000614410"/>
    </source>
</evidence>
<proteinExistence type="predicted"/>
<dbReference type="Proteomes" id="UP000614410">
    <property type="component" value="Unassembled WGS sequence"/>
</dbReference>
<accession>A0A934KI26</accession>
<name>A0A934KI26_9BACT</name>
<sequence>MRTPRLLARVFDRERAAAPEPRRDLTRLPAAARPHLVDSHTRTFWTRGDAAAATLVEADLGGPAMPTGRASTLVADHQRGVDLTGRPRANPAFSEAIFVELMRARQYRRAYALLSPECQQSWGGLEAFIAAQRLGALARLGGVKVLQVRHLDGWRDPDSGMVHEHAAELDVEYEIGDASRSLSIPRTVHLVAHRGAWRSLCYPTAASSH</sequence>
<organism evidence="1 2">
    <name type="scientific">Candidatus Amunia macphersoniae</name>
    <dbReference type="NCBI Taxonomy" id="3127014"/>
    <lineage>
        <taxon>Bacteria</taxon>
        <taxon>Bacillati</taxon>
        <taxon>Candidatus Dormiibacterota</taxon>
        <taxon>Candidatus Dormibacteria</taxon>
        <taxon>Candidatus Aeolococcales</taxon>
        <taxon>Candidatus Aeolococcaceae</taxon>
        <taxon>Candidatus Amunia</taxon>
    </lineage>
</organism>
<evidence type="ECO:0000313" key="1">
    <source>
        <dbReference type="EMBL" id="MBJ7609851.1"/>
    </source>
</evidence>